<evidence type="ECO:0000313" key="13">
    <source>
        <dbReference type="Proteomes" id="UP000218054"/>
    </source>
</evidence>
<evidence type="ECO:0000256" key="10">
    <source>
        <dbReference type="PIRSR" id="PIRSR001589-3"/>
    </source>
</evidence>
<comment type="pathway">
    <text evidence="1">Amino-acid biosynthesis; L-asparagine biosynthesis; L-asparagine from L-aspartate (L-Gln route): step 1/1.</text>
</comment>
<dbReference type="Gene3D" id="3.40.50.620">
    <property type="entry name" value="HUPs"/>
    <property type="match status" value="1"/>
</dbReference>
<dbReference type="InterPro" id="IPR033738">
    <property type="entry name" value="AsnB_N"/>
</dbReference>
<dbReference type="InterPro" id="IPR001962">
    <property type="entry name" value="Asn_synthase"/>
</dbReference>
<dbReference type="EMBL" id="NSJB01000008">
    <property type="protein sequence ID" value="PAT36623.1"/>
    <property type="molecule type" value="Genomic_DNA"/>
</dbReference>
<sequence length="543" mass="61195">MRGGCTPTMAQAAPPNRCWHSCCRARNDNNQAALNMCGLLFSYRQPQLTQQLLAASLQQMHWRGPDAEQHSLLQQGQVFLGHRRLSILDPQARSNQPMRSRCGRFYIVFNGEIYNHMALRQQLGLQCQTLSDTETIVEAYAQHGERIVAQLDGMFALVIYDLQRDAWVCARDAFGIKPLFIHQHGVGALIGSEAAVLAELIGAAPDPDSLHEWQMVRRPTPGYSYFQGVREVPPGTLLRSDGSQWHHFCWEPSGEPYVQEHFEQLLRESVAAHELSDVANVALLSGGLDSAVIAALSNVRRCYSVGLQSNNEFTGAAETAQLLGRQLQTVTLTPAQLQDNWRQLTRLRREPLGVPNEGLIYPVCQAMQADEKVVLTGEGADELLFGYDGIFRWSLDADWPGVSAFLNRYGYAGQLQPTPRLNDYVLELKSDNSTQAFVEDFFYQFHLPGLLRRMDFASMAASKEARVPFVSKSLVRYMYRRPAELKIDAQHSKIPLRIMGQKLGLQGALQRKKIGFSAQTDISRPRQDDYRQFQRIVMEALGW</sequence>
<name>A0A2A2AFS5_9BURK</name>
<dbReference type="Pfam" id="PF13522">
    <property type="entry name" value="GATase_6"/>
    <property type="match status" value="1"/>
</dbReference>
<evidence type="ECO:0000256" key="3">
    <source>
        <dbReference type="ARBA" id="ARBA00012737"/>
    </source>
</evidence>
<dbReference type="NCBIfam" id="TIGR01536">
    <property type="entry name" value="asn_synth_AEB"/>
    <property type="match status" value="1"/>
</dbReference>
<dbReference type="InterPro" id="IPR017932">
    <property type="entry name" value="GATase_2_dom"/>
</dbReference>
<keyword evidence="6 8" id="KW-0315">Glutamine amidotransferase</keyword>
<dbReference type="GO" id="GO:0004066">
    <property type="term" value="F:asparagine synthase (glutamine-hydrolyzing) activity"/>
    <property type="evidence" value="ECO:0007669"/>
    <property type="project" value="UniProtKB-EC"/>
</dbReference>
<dbReference type="InterPro" id="IPR029055">
    <property type="entry name" value="Ntn_hydrolases_N"/>
</dbReference>
<dbReference type="PIRSF" id="PIRSF001589">
    <property type="entry name" value="Asn_synthetase_glu-h"/>
    <property type="match status" value="1"/>
</dbReference>
<dbReference type="Proteomes" id="UP000218054">
    <property type="component" value="Unassembled WGS sequence"/>
</dbReference>
<reference evidence="12 13" key="1">
    <citation type="submission" date="2017-08" db="EMBL/GenBank/DDBJ databases">
        <title>WGS of Clinical strains of the CDC Group NO-1 linked to zoonotic infections in humans.</title>
        <authorList>
            <person name="Bernier A.-M."/>
            <person name="Bernard K."/>
        </authorList>
    </citation>
    <scope>NUCLEOTIDE SEQUENCE [LARGE SCALE GENOMIC DNA]</scope>
    <source>
        <strain evidence="12 13">NML00-0135</strain>
    </source>
</reference>
<evidence type="ECO:0000256" key="9">
    <source>
        <dbReference type="PIRSR" id="PIRSR001589-2"/>
    </source>
</evidence>
<evidence type="ECO:0000256" key="4">
    <source>
        <dbReference type="ARBA" id="ARBA00022741"/>
    </source>
</evidence>
<evidence type="ECO:0000259" key="11">
    <source>
        <dbReference type="PROSITE" id="PS51278"/>
    </source>
</evidence>
<evidence type="ECO:0000256" key="1">
    <source>
        <dbReference type="ARBA" id="ARBA00005187"/>
    </source>
</evidence>
<evidence type="ECO:0000256" key="2">
    <source>
        <dbReference type="ARBA" id="ARBA00005752"/>
    </source>
</evidence>
<keyword evidence="8" id="KW-0061">Asparagine biosynthesis</keyword>
<gene>
    <name evidence="12" type="primary">asnB</name>
    <name evidence="12" type="ORF">CK625_10185</name>
</gene>
<dbReference type="PANTHER" id="PTHR43284">
    <property type="entry name" value="ASPARAGINE SYNTHETASE (GLUTAMINE-HYDROLYZING)"/>
    <property type="match status" value="1"/>
</dbReference>
<dbReference type="CDD" id="cd00712">
    <property type="entry name" value="AsnB"/>
    <property type="match status" value="1"/>
</dbReference>
<comment type="similarity">
    <text evidence="2">Belongs to the asparagine synthetase family.</text>
</comment>
<dbReference type="InterPro" id="IPR014729">
    <property type="entry name" value="Rossmann-like_a/b/a_fold"/>
</dbReference>
<proteinExistence type="inferred from homology"/>
<dbReference type="SUPFAM" id="SSF52402">
    <property type="entry name" value="Adenine nucleotide alpha hydrolases-like"/>
    <property type="match status" value="1"/>
</dbReference>
<evidence type="ECO:0000256" key="8">
    <source>
        <dbReference type="PIRSR" id="PIRSR001589-1"/>
    </source>
</evidence>
<keyword evidence="13" id="KW-1185">Reference proteome</keyword>
<dbReference type="GO" id="GO:0005524">
    <property type="term" value="F:ATP binding"/>
    <property type="evidence" value="ECO:0007669"/>
    <property type="project" value="UniProtKB-KW"/>
</dbReference>
<dbReference type="SUPFAM" id="SSF56235">
    <property type="entry name" value="N-terminal nucleophile aminohydrolases (Ntn hydrolases)"/>
    <property type="match status" value="1"/>
</dbReference>
<comment type="catalytic activity">
    <reaction evidence="7">
        <text>L-aspartate + L-glutamine + ATP + H2O = L-asparagine + L-glutamate + AMP + diphosphate + H(+)</text>
        <dbReference type="Rhea" id="RHEA:12228"/>
        <dbReference type="ChEBI" id="CHEBI:15377"/>
        <dbReference type="ChEBI" id="CHEBI:15378"/>
        <dbReference type="ChEBI" id="CHEBI:29985"/>
        <dbReference type="ChEBI" id="CHEBI:29991"/>
        <dbReference type="ChEBI" id="CHEBI:30616"/>
        <dbReference type="ChEBI" id="CHEBI:33019"/>
        <dbReference type="ChEBI" id="CHEBI:58048"/>
        <dbReference type="ChEBI" id="CHEBI:58359"/>
        <dbReference type="ChEBI" id="CHEBI:456215"/>
        <dbReference type="EC" id="6.3.5.4"/>
    </reaction>
</comment>
<comment type="caution">
    <text evidence="12">The sequence shown here is derived from an EMBL/GenBank/DDBJ whole genome shotgun (WGS) entry which is preliminary data.</text>
</comment>
<feature type="domain" description="Glutamine amidotransferase type-2" evidence="11">
    <location>
        <begin position="37"/>
        <end position="243"/>
    </location>
</feature>
<feature type="binding site" evidence="9">
    <location>
        <position position="283"/>
    </location>
    <ligand>
        <name>ATP</name>
        <dbReference type="ChEBI" id="CHEBI:30616"/>
    </ligand>
</feature>
<feature type="binding site" evidence="9">
    <location>
        <position position="305"/>
    </location>
    <ligand>
        <name>ATP</name>
        <dbReference type="ChEBI" id="CHEBI:30616"/>
    </ligand>
</feature>
<dbReference type="InterPro" id="IPR051786">
    <property type="entry name" value="ASN_synthetase/amidase"/>
</dbReference>
<evidence type="ECO:0000313" key="12">
    <source>
        <dbReference type="EMBL" id="PAT36623.1"/>
    </source>
</evidence>
<evidence type="ECO:0000256" key="5">
    <source>
        <dbReference type="ARBA" id="ARBA00022840"/>
    </source>
</evidence>
<keyword evidence="4 9" id="KW-0547">Nucleotide-binding</keyword>
<dbReference type="EC" id="6.3.5.4" evidence="3"/>
<accession>A0A2A2AFS5</accession>
<feature type="binding site" evidence="9">
    <location>
        <position position="132"/>
    </location>
    <ligand>
        <name>L-glutamine</name>
        <dbReference type="ChEBI" id="CHEBI:58359"/>
    </ligand>
</feature>
<evidence type="ECO:0000256" key="7">
    <source>
        <dbReference type="ARBA" id="ARBA00048741"/>
    </source>
</evidence>
<dbReference type="InterPro" id="IPR006426">
    <property type="entry name" value="Asn_synth_AEB"/>
</dbReference>
<dbReference type="Pfam" id="PF00733">
    <property type="entry name" value="Asn_synthase"/>
    <property type="match status" value="1"/>
</dbReference>
<dbReference type="PROSITE" id="PS51278">
    <property type="entry name" value="GATASE_TYPE_2"/>
    <property type="match status" value="1"/>
</dbReference>
<feature type="site" description="Important for beta-aspartyl-AMP intermediate formation" evidence="10">
    <location>
        <position position="378"/>
    </location>
</feature>
<dbReference type="Gene3D" id="3.60.20.10">
    <property type="entry name" value="Glutamine Phosphoribosylpyrophosphate, subunit 1, domain 1"/>
    <property type="match status" value="1"/>
</dbReference>
<keyword evidence="8" id="KW-0028">Amino-acid biosynthesis</keyword>
<evidence type="ECO:0000256" key="6">
    <source>
        <dbReference type="ARBA" id="ARBA00022962"/>
    </source>
</evidence>
<keyword evidence="5 9" id="KW-0067">ATP-binding</keyword>
<dbReference type="PANTHER" id="PTHR43284:SF1">
    <property type="entry name" value="ASPARAGINE SYNTHETASE"/>
    <property type="match status" value="1"/>
</dbReference>
<dbReference type="AlphaFoldDB" id="A0A2A2AFS5"/>
<protein>
    <recommendedName>
        <fullName evidence="3">asparagine synthase (glutamine-hydrolyzing)</fullName>
        <ecNumber evidence="3">6.3.5.4</ecNumber>
    </recommendedName>
</protein>
<feature type="active site" description="For GATase activity" evidence="8">
    <location>
        <position position="37"/>
    </location>
</feature>
<dbReference type="GO" id="GO:0006529">
    <property type="term" value="P:asparagine biosynthetic process"/>
    <property type="evidence" value="ECO:0007669"/>
    <property type="project" value="UniProtKB-KW"/>
</dbReference>
<dbReference type="CDD" id="cd01991">
    <property type="entry name" value="Asn_synthase_B_C"/>
    <property type="match status" value="1"/>
</dbReference>
<organism evidence="12 13">
    <name type="scientific">Vandammella animalimorsus</name>
    <dbReference type="NCBI Taxonomy" id="2029117"/>
    <lineage>
        <taxon>Bacteria</taxon>
        <taxon>Pseudomonadati</taxon>
        <taxon>Pseudomonadota</taxon>
        <taxon>Betaproteobacteria</taxon>
        <taxon>Burkholderiales</taxon>
        <taxon>Comamonadaceae</taxon>
        <taxon>Vandammella</taxon>
    </lineage>
</organism>